<evidence type="ECO:0000256" key="6">
    <source>
        <dbReference type="ARBA" id="ARBA00022692"/>
    </source>
</evidence>
<evidence type="ECO:0000256" key="9">
    <source>
        <dbReference type="ARBA" id="ARBA00023136"/>
    </source>
</evidence>
<dbReference type="InterPro" id="IPR037682">
    <property type="entry name" value="TonB_C"/>
</dbReference>
<feature type="transmembrane region" description="Helical" evidence="11">
    <location>
        <begin position="15"/>
        <end position="36"/>
    </location>
</feature>
<dbReference type="InterPro" id="IPR006260">
    <property type="entry name" value="TonB/TolA_C"/>
</dbReference>
<organism evidence="13 14">
    <name type="scientific">Azonexus fungiphilus</name>
    <dbReference type="NCBI Taxonomy" id="146940"/>
    <lineage>
        <taxon>Bacteria</taxon>
        <taxon>Pseudomonadati</taxon>
        <taxon>Pseudomonadota</taxon>
        <taxon>Betaproteobacteria</taxon>
        <taxon>Rhodocyclales</taxon>
        <taxon>Azonexaceae</taxon>
        <taxon>Azonexus</taxon>
    </lineage>
</organism>
<keyword evidence="7" id="KW-0653">Protein transport</keyword>
<evidence type="ECO:0000256" key="1">
    <source>
        <dbReference type="ARBA" id="ARBA00004383"/>
    </source>
</evidence>
<evidence type="ECO:0000256" key="11">
    <source>
        <dbReference type="SAM" id="Phobius"/>
    </source>
</evidence>
<dbReference type="PANTHER" id="PTHR33446">
    <property type="entry name" value="PROTEIN TONB-RELATED"/>
    <property type="match status" value="1"/>
</dbReference>
<comment type="caution">
    <text evidence="13">The sequence shown here is derived from an EMBL/GenBank/DDBJ whole genome shotgun (WGS) entry which is preliminary data.</text>
</comment>
<comment type="similarity">
    <text evidence="2">Belongs to the TonB family.</text>
</comment>
<dbReference type="AlphaFoldDB" id="A0A495WTC4"/>
<keyword evidence="4" id="KW-1003">Cell membrane</keyword>
<evidence type="ECO:0000256" key="10">
    <source>
        <dbReference type="SAM" id="MobiDB-lite"/>
    </source>
</evidence>
<dbReference type="GO" id="GO:0031992">
    <property type="term" value="F:energy transducer activity"/>
    <property type="evidence" value="ECO:0007669"/>
    <property type="project" value="TreeGrafter"/>
</dbReference>
<dbReference type="InterPro" id="IPR051045">
    <property type="entry name" value="TonB-dependent_transducer"/>
</dbReference>
<evidence type="ECO:0000256" key="5">
    <source>
        <dbReference type="ARBA" id="ARBA00022519"/>
    </source>
</evidence>
<feature type="region of interest" description="Disordered" evidence="10">
    <location>
        <begin position="70"/>
        <end position="95"/>
    </location>
</feature>
<dbReference type="NCBIfam" id="TIGR01352">
    <property type="entry name" value="tonB_Cterm"/>
    <property type="match status" value="1"/>
</dbReference>
<evidence type="ECO:0000313" key="14">
    <source>
        <dbReference type="Proteomes" id="UP000270626"/>
    </source>
</evidence>
<evidence type="ECO:0000313" key="13">
    <source>
        <dbReference type="EMBL" id="RKT62998.1"/>
    </source>
</evidence>
<dbReference type="GO" id="GO:0055085">
    <property type="term" value="P:transmembrane transport"/>
    <property type="evidence" value="ECO:0007669"/>
    <property type="project" value="InterPro"/>
</dbReference>
<evidence type="ECO:0000256" key="4">
    <source>
        <dbReference type="ARBA" id="ARBA00022475"/>
    </source>
</evidence>
<keyword evidence="9 11" id="KW-0472">Membrane</keyword>
<dbReference type="PANTHER" id="PTHR33446:SF11">
    <property type="entry name" value="TONB3"/>
    <property type="match status" value="1"/>
</dbReference>
<dbReference type="SUPFAM" id="SSF74653">
    <property type="entry name" value="TolA/TonB C-terminal domain"/>
    <property type="match status" value="1"/>
</dbReference>
<dbReference type="RefSeq" id="WP_211329699.1">
    <property type="nucleotide sequence ID" value="NZ_RBXP01000001.1"/>
</dbReference>
<evidence type="ECO:0000259" key="12">
    <source>
        <dbReference type="Pfam" id="PF03544"/>
    </source>
</evidence>
<evidence type="ECO:0000256" key="7">
    <source>
        <dbReference type="ARBA" id="ARBA00022927"/>
    </source>
</evidence>
<dbReference type="Proteomes" id="UP000270626">
    <property type="component" value="Unassembled WGS sequence"/>
</dbReference>
<dbReference type="GO" id="GO:0098797">
    <property type="term" value="C:plasma membrane protein complex"/>
    <property type="evidence" value="ECO:0007669"/>
    <property type="project" value="TreeGrafter"/>
</dbReference>
<reference evidence="13 14" key="1">
    <citation type="submission" date="2018-10" db="EMBL/GenBank/DDBJ databases">
        <title>Genomic Encyclopedia of Type Strains, Phase IV (KMG-IV): sequencing the most valuable type-strain genomes for metagenomic binning, comparative biology and taxonomic classification.</title>
        <authorList>
            <person name="Goeker M."/>
        </authorList>
    </citation>
    <scope>NUCLEOTIDE SEQUENCE [LARGE SCALE GENOMIC DNA]</scope>
    <source>
        <strain evidence="13 14">DSM 23841</strain>
    </source>
</reference>
<keyword evidence="8 11" id="KW-1133">Transmembrane helix</keyword>
<name>A0A495WTC4_9RHOO</name>
<gene>
    <name evidence="13" type="ORF">DFR40_0047</name>
</gene>
<keyword evidence="6 11" id="KW-0812">Transmembrane</keyword>
<keyword evidence="14" id="KW-1185">Reference proteome</keyword>
<evidence type="ECO:0000256" key="2">
    <source>
        <dbReference type="ARBA" id="ARBA00006555"/>
    </source>
</evidence>
<dbReference type="GO" id="GO:0015031">
    <property type="term" value="P:protein transport"/>
    <property type="evidence" value="ECO:0007669"/>
    <property type="project" value="UniProtKB-KW"/>
</dbReference>
<keyword evidence="3" id="KW-0813">Transport</keyword>
<evidence type="ECO:0000256" key="8">
    <source>
        <dbReference type="ARBA" id="ARBA00022989"/>
    </source>
</evidence>
<proteinExistence type="inferred from homology"/>
<accession>A0A495WTC4</accession>
<dbReference type="EMBL" id="RBXP01000001">
    <property type="protein sequence ID" value="RKT62998.1"/>
    <property type="molecule type" value="Genomic_DNA"/>
</dbReference>
<dbReference type="Gene3D" id="3.30.1150.10">
    <property type="match status" value="1"/>
</dbReference>
<sequence>MKASLLPGNPADRRLWVAIAISLLFHGLLLSLHFAFPEASRVAREKALDIILVNARSSRAPSDAQALAQANLDGGGNTDESRRAKTPLPPTERQLSGDDLLQMRKRVQELEAAQQKMLAQARSLAKVAAAETRSEQPAPAAPLSGLDLADAARAMARLEGEINKSVEEYNKRPQKKFVGARTQEYALAPYFDAWKQKIERIGTLNYPDEARGKLYGRVIIFVELRVEDGSLYNAEISRSSGHKVLDQAALRILRMAAPFGPIPREAMGGASVLSFAREWNFVPGDTLATGNR</sequence>
<keyword evidence="5" id="KW-0997">Cell inner membrane</keyword>
<feature type="domain" description="TonB C-terminal" evidence="12">
    <location>
        <begin position="205"/>
        <end position="265"/>
    </location>
</feature>
<evidence type="ECO:0000256" key="3">
    <source>
        <dbReference type="ARBA" id="ARBA00022448"/>
    </source>
</evidence>
<dbReference type="Pfam" id="PF03544">
    <property type="entry name" value="TonB_C"/>
    <property type="match status" value="1"/>
</dbReference>
<protein>
    <submittedName>
        <fullName evidence="13">Protein TonB</fullName>
    </submittedName>
</protein>
<comment type="subcellular location">
    <subcellularLocation>
        <location evidence="1">Cell inner membrane</location>
        <topology evidence="1">Single-pass membrane protein</topology>
        <orientation evidence="1">Periplasmic side</orientation>
    </subcellularLocation>
</comment>